<organism evidence="1 2">
    <name type="scientific">Flavobacterium endophyticum</name>
    <dbReference type="NCBI Taxonomy" id="1540163"/>
    <lineage>
        <taxon>Bacteria</taxon>
        <taxon>Pseudomonadati</taxon>
        <taxon>Bacteroidota</taxon>
        <taxon>Flavobacteriia</taxon>
        <taxon>Flavobacteriales</taxon>
        <taxon>Flavobacteriaceae</taxon>
        <taxon>Flavobacterium</taxon>
    </lineage>
</organism>
<sequence>MPLETNINSIIQFFLSIESAAQRQAMAGQIIESLNDMRVRLGNTRLDIKALEILTNNIRQYSGDVSEMEREILKFEISLLADMIS</sequence>
<keyword evidence="2" id="KW-1185">Reference proteome</keyword>
<name>A0A495ML70_9FLAO</name>
<accession>A0A495ML70</accession>
<evidence type="ECO:0000313" key="2">
    <source>
        <dbReference type="Proteomes" id="UP000277579"/>
    </source>
</evidence>
<protein>
    <submittedName>
        <fullName evidence="1">Uncharacterized protein</fullName>
    </submittedName>
</protein>
<proteinExistence type="predicted"/>
<dbReference type="Proteomes" id="UP000277579">
    <property type="component" value="Unassembled WGS sequence"/>
</dbReference>
<dbReference type="AlphaFoldDB" id="A0A495ML70"/>
<gene>
    <name evidence="1" type="ORF">CLV94_0661</name>
</gene>
<evidence type="ECO:0000313" key="1">
    <source>
        <dbReference type="EMBL" id="RKS25623.1"/>
    </source>
</evidence>
<reference evidence="1 2" key="1">
    <citation type="submission" date="2018-10" db="EMBL/GenBank/DDBJ databases">
        <title>Genomic Encyclopedia of Archaeal and Bacterial Type Strains, Phase II (KMG-II): from individual species to whole genera.</title>
        <authorList>
            <person name="Goeker M."/>
        </authorList>
    </citation>
    <scope>NUCLEOTIDE SEQUENCE [LARGE SCALE GENOMIC DNA]</scope>
    <source>
        <strain evidence="1 2">DSM 29537</strain>
    </source>
</reference>
<comment type="caution">
    <text evidence="1">The sequence shown here is derived from an EMBL/GenBank/DDBJ whole genome shotgun (WGS) entry which is preliminary data.</text>
</comment>
<dbReference type="EMBL" id="RBLC01000001">
    <property type="protein sequence ID" value="RKS25623.1"/>
    <property type="molecule type" value="Genomic_DNA"/>
</dbReference>